<dbReference type="Proteomes" id="UP001173802">
    <property type="component" value="Unassembled WGS sequence"/>
</dbReference>
<sequence length="56" mass="6316">MDSMLLAKVFGGSLVMRLDRVRLVGAVRRVCVGAELDSSERLLCCCPPLIDFWQWC</sequence>
<reference evidence="1 2" key="1">
    <citation type="journal article" date="2023" name="Microorganisms">
        <title>Isolation and Genomic Characteristics of Cat-Borne Campylobacter felis sp. nov. and Sheep-Borne Campylobacter ovis sp. nov.</title>
        <authorList>
            <person name="Wang H."/>
            <person name="Li Y."/>
            <person name="Gu Y."/>
            <person name="Zhou G."/>
            <person name="Chen X."/>
            <person name="Zhang X."/>
            <person name="Shao Z."/>
            <person name="Zhang J."/>
            <person name="Zhang M."/>
        </authorList>
    </citation>
    <scope>NUCLEOTIDE SEQUENCE [LARGE SCALE GENOMIC DNA]</scope>
    <source>
        <strain evidence="1 2">XJK30-2</strain>
    </source>
</reference>
<accession>A0ACC6FU82</accession>
<proteinExistence type="predicted"/>
<gene>
    <name evidence="1" type="ORF">NYG90_07575</name>
</gene>
<dbReference type="EMBL" id="JANURN010000006">
    <property type="protein sequence ID" value="MDL0082525.1"/>
    <property type="molecule type" value="Genomic_DNA"/>
</dbReference>
<name>A0ACC6FU82_9HELI</name>
<keyword evidence="2" id="KW-1185">Reference proteome</keyword>
<evidence type="ECO:0000313" key="2">
    <source>
        <dbReference type="Proteomes" id="UP001173802"/>
    </source>
</evidence>
<organism evidence="1 2">
    <name type="scientific">Helicobacter zhangjianzhongii</name>
    <dbReference type="NCBI Taxonomy" id="2974574"/>
    <lineage>
        <taxon>Bacteria</taxon>
        <taxon>Pseudomonadati</taxon>
        <taxon>Campylobacterota</taxon>
        <taxon>Epsilonproteobacteria</taxon>
        <taxon>Campylobacterales</taxon>
        <taxon>Helicobacteraceae</taxon>
        <taxon>Helicobacter</taxon>
    </lineage>
</organism>
<comment type="caution">
    <text evidence="1">The sequence shown here is derived from an EMBL/GenBank/DDBJ whole genome shotgun (WGS) entry which is preliminary data.</text>
</comment>
<evidence type="ECO:0000313" key="1">
    <source>
        <dbReference type="EMBL" id="MDL0082525.1"/>
    </source>
</evidence>
<protein>
    <submittedName>
        <fullName evidence="1">Uncharacterized protein</fullName>
    </submittedName>
</protein>